<dbReference type="EMBL" id="CP019288">
    <property type="protein sequence ID" value="QHI35090.1"/>
    <property type="molecule type" value="Genomic_DNA"/>
</dbReference>
<dbReference type="OrthoDB" id="1176146at2"/>
<dbReference type="InterPro" id="IPR025495">
    <property type="entry name" value="DUF4386"/>
</dbReference>
<feature type="transmembrane region" description="Helical" evidence="1">
    <location>
        <begin position="49"/>
        <end position="71"/>
    </location>
</feature>
<reference evidence="2 3" key="1">
    <citation type="journal article" date="2013" name="Int. J. Syst. Evol. Microbiol.">
        <title>Kordia antarctica sp. nov., isolated from Antarctic seawater.</title>
        <authorList>
            <person name="Baek K."/>
            <person name="Choi A."/>
            <person name="Kang I."/>
            <person name="Lee K."/>
            <person name="Cho J.C."/>
        </authorList>
    </citation>
    <scope>NUCLEOTIDE SEQUENCE [LARGE SCALE GENOMIC DNA]</scope>
    <source>
        <strain evidence="2 3">IMCC3317</strain>
    </source>
</reference>
<sequence>MNSTKKTARIVGILFLLIFAIGVTMYQFLQSPLFAEDFLTATAANGNQIITSTLLGIISGALSIIIAVLLLPIFKKYSYNLAYIYLAFSILEFAAIFVDNISVLSLLDLSTAYIDSGNEASSSFNLMGTLLYERHAWTHYFSLLMSCFPVFVLYYTLYVARLIPRAISIFGIVAALLMCVHMVASIFGHGISMDMMIPMALVQLLFPIWLIVKGLKPALEPTVA</sequence>
<organism evidence="2 3">
    <name type="scientific">Kordia antarctica</name>
    <dbReference type="NCBI Taxonomy" id="1218801"/>
    <lineage>
        <taxon>Bacteria</taxon>
        <taxon>Pseudomonadati</taxon>
        <taxon>Bacteroidota</taxon>
        <taxon>Flavobacteriia</taxon>
        <taxon>Flavobacteriales</taxon>
        <taxon>Flavobacteriaceae</taxon>
        <taxon>Kordia</taxon>
    </lineage>
</organism>
<evidence type="ECO:0000313" key="2">
    <source>
        <dbReference type="EMBL" id="QHI35090.1"/>
    </source>
</evidence>
<feature type="transmembrane region" description="Helical" evidence="1">
    <location>
        <begin position="169"/>
        <end position="189"/>
    </location>
</feature>
<keyword evidence="3" id="KW-1185">Reference proteome</keyword>
<feature type="transmembrane region" description="Helical" evidence="1">
    <location>
        <begin position="137"/>
        <end position="157"/>
    </location>
</feature>
<dbReference type="Pfam" id="PF14329">
    <property type="entry name" value="DUF4386"/>
    <property type="match status" value="1"/>
</dbReference>
<feature type="transmembrane region" description="Helical" evidence="1">
    <location>
        <begin position="195"/>
        <end position="212"/>
    </location>
</feature>
<dbReference type="KEGG" id="kan:IMCC3317_04360"/>
<keyword evidence="1" id="KW-1133">Transmembrane helix</keyword>
<dbReference type="AlphaFoldDB" id="A0A7L4ZF07"/>
<name>A0A7L4ZF07_9FLAO</name>
<keyword evidence="1" id="KW-0472">Membrane</keyword>
<feature type="transmembrane region" description="Helical" evidence="1">
    <location>
        <begin position="7"/>
        <end position="29"/>
    </location>
</feature>
<protein>
    <recommendedName>
        <fullName evidence="4">DUF4386 domain-containing protein</fullName>
    </recommendedName>
</protein>
<evidence type="ECO:0000256" key="1">
    <source>
        <dbReference type="SAM" id="Phobius"/>
    </source>
</evidence>
<proteinExistence type="predicted"/>
<accession>A0A7L4ZF07</accession>
<dbReference type="RefSeq" id="WP_160127860.1">
    <property type="nucleotide sequence ID" value="NZ_CP019288.1"/>
</dbReference>
<evidence type="ECO:0000313" key="3">
    <source>
        <dbReference type="Proteomes" id="UP000464657"/>
    </source>
</evidence>
<keyword evidence="1" id="KW-0812">Transmembrane</keyword>
<dbReference type="Proteomes" id="UP000464657">
    <property type="component" value="Chromosome"/>
</dbReference>
<gene>
    <name evidence="2" type="ORF">IMCC3317_04360</name>
</gene>
<feature type="transmembrane region" description="Helical" evidence="1">
    <location>
        <begin position="83"/>
        <end position="107"/>
    </location>
</feature>
<evidence type="ECO:0008006" key="4">
    <source>
        <dbReference type="Google" id="ProtNLM"/>
    </source>
</evidence>